<reference evidence="2" key="1">
    <citation type="submission" date="2020-04" db="EMBL/GenBank/DDBJ databases">
        <title>Hybrid Assembly of Korean Phytophthora infestans isolates.</title>
        <authorList>
            <person name="Prokchorchik M."/>
            <person name="Lee Y."/>
            <person name="Seo J."/>
            <person name="Cho J.-H."/>
            <person name="Park Y.-E."/>
            <person name="Jang D.-C."/>
            <person name="Im J.-S."/>
            <person name="Choi J.-G."/>
            <person name="Park H.-J."/>
            <person name="Lee G.-B."/>
            <person name="Lee Y.-G."/>
            <person name="Hong S.-Y."/>
            <person name="Cho K."/>
            <person name="Sohn K.H."/>
        </authorList>
    </citation>
    <scope>NUCLEOTIDE SEQUENCE</scope>
    <source>
        <strain evidence="2">KR_1_A1</strain>
    </source>
</reference>
<proteinExistence type="predicted"/>
<comment type="caution">
    <text evidence="2">The sequence shown here is derived from an EMBL/GenBank/DDBJ whole genome shotgun (WGS) entry which is preliminary data.</text>
</comment>
<protein>
    <submittedName>
        <fullName evidence="2">Reverse transcriptase (RNA-dependent DNA polymerase)</fullName>
    </submittedName>
</protein>
<sequence length="599" mass="67481">MTTYTGQADVGLLLTPSCPVRNLQDVTRRHVSSSDLMPRYLLVRGALDSVATYIHVVYAPVQPSQRAEFFATLPRTFEDDSHHIVLGDLNTVLSKPADYSERIAAAKAALNENLEEQAYYASKQKFASDLDSSERCSKPFFRPPQVLHKTPIPVDSAEELESTCTAFSSYWSRIYCSPSQEFGHHKPKWDRIKLSQIHQHTRTRHTSEAQAYLNSPFTANEFYWALSHTSTGKTPGPDGLPVEYYKVDLPLWSRILEVVYAAQLQRDRKLPSNYRPISLLNVDAKLGPKILAYRLGSALGSLLHSDQYEFVPGRDIRHAHLRFQALSQLLADDHSPAGAVLLDFAKAFDSVVWDALDMVLMHFGLGDSFRRWLGAGVRQGDPLSPALFVLFIEPLLNFLRVRLREVGLRSGSITHSVISFADDCTGLLYDLSHTKFFLALVDDFCVASGMSLNKDKTVVLPFQPWTAETEPLSHALIDVGVIVVGNTGRTKLLGIFYGPNLSDADRLQHFLFEMKTRCSLWLHRARTLRGQVVILQQVILPVLWYTASVCHIPQTGFQDQLLQLISRFICRFRSSNALPRAWWFLPPHNGGFALRPFAT</sequence>
<organism evidence="2 3">
    <name type="scientific">Phytophthora infestans</name>
    <name type="common">Potato late blight agent</name>
    <name type="synonym">Botrytis infestans</name>
    <dbReference type="NCBI Taxonomy" id="4787"/>
    <lineage>
        <taxon>Eukaryota</taxon>
        <taxon>Sar</taxon>
        <taxon>Stramenopiles</taxon>
        <taxon>Oomycota</taxon>
        <taxon>Peronosporomycetes</taxon>
        <taxon>Peronosporales</taxon>
        <taxon>Peronosporaceae</taxon>
        <taxon>Phytophthora</taxon>
    </lineage>
</organism>
<dbReference type="GO" id="GO:0003964">
    <property type="term" value="F:RNA-directed DNA polymerase activity"/>
    <property type="evidence" value="ECO:0007669"/>
    <property type="project" value="UniProtKB-KW"/>
</dbReference>
<dbReference type="Proteomes" id="UP000602510">
    <property type="component" value="Unassembled WGS sequence"/>
</dbReference>
<keyword evidence="2" id="KW-0808">Transferase</keyword>
<evidence type="ECO:0000259" key="1">
    <source>
        <dbReference type="PROSITE" id="PS50878"/>
    </source>
</evidence>
<evidence type="ECO:0000313" key="2">
    <source>
        <dbReference type="EMBL" id="KAF4032795.1"/>
    </source>
</evidence>
<dbReference type="Gene3D" id="3.60.10.10">
    <property type="entry name" value="Endonuclease/exonuclease/phosphatase"/>
    <property type="match status" value="1"/>
</dbReference>
<feature type="domain" description="Reverse transcriptase" evidence="1">
    <location>
        <begin position="248"/>
        <end position="483"/>
    </location>
</feature>
<dbReference type="PROSITE" id="PS50878">
    <property type="entry name" value="RT_POL"/>
    <property type="match status" value="1"/>
</dbReference>
<dbReference type="InterPro" id="IPR036691">
    <property type="entry name" value="Endo/exonu/phosph_ase_sf"/>
</dbReference>
<keyword evidence="2" id="KW-0548">Nucleotidyltransferase</keyword>
<gene>
    <name evidence="2" type="ORF">GN244_ATG15305</name>
</gene>
<dbReference type="AlphaFoldDB" id="A0A833WFZ0"/>
<dbReference type="SUPFAM" id="SSF56672">
    <property type="entry name" value="DNA/RNA polymerases"/>
    <property type="match status" value="1"/>
</dbReference>
<dbReference type="PANTHER" id="PTHR19446">
    <property type="entry name" value="REVERSE TRANSCRIPTASES"/>
    <property type="match status" value="1"/>
</dbReference>
<dbReference type="Pfam" id="PF00078">
    <property type="entry name" value="RVT_1"/>
    <property type="match status" value="1"/>
</dbReference>
<dbReference type="InterPro" id="IPR043502">
    <property type="entry name" value="DNA/RNA_pol_sf"/>
</dbReference>
<keyword evidence="2" id="KW-0695">RNA-directed DNA polymerase</keyword>
<dbReference type="EMBL" id="WSZM01000463">
    <property type="protein sequence ID" value="KAF4032795.1"/>
    <property type="molecule type" value="Genomic_DNA"/>
</dbReference>
<dbReference type="CDD" id="cd01650">
    <property type="entry name" value="RT_nLTR_like"/>
    <property type="match status" value="1"/>
</dbReference>
<keyword evidence="3" id="KW-1185">Reference proteome</keyword>
<name>A0A833WFZ0_PHYIN</name>
<dbReference type="InterPro" id="IPR000477">
    <property type="entry name" value="RT_dom"/>
</dbReference>
<accession>A0A833WFZ0</accession>
<evidence type="ECO:0000313" key="3">
    <source>
        <dbReference type="Proteomes" id="UP000602510"/>
    </source>
</evidence>